<protein>
    <submittedName>
        <fullName evidence="2">Uncharacterized protein</fullName>
    </submittedName>
</protein>
<keyword evidence="1" id="KW-0812">Transmembrane</keyword>
<dbReference type="EMBL" id="APML01000022">
    <property type="protein sequence ID" value="ENH97148.1"/>
    <property type="molecule type" value="Genomic_DNA"/>
</dbReference>
<proteinExistence type="predicted"/>
<keyword evidence="1" id="KW-1133">Transmembrane helix</keyword>
<dbReference type="Proteomes" id="UP000012283">
    <property type="component" value="Unassembled WGS sequence"/>
</dbReference>
<gene>
    <name evidence="2" type="ORF">J416_06862</name>
</gene>
<dbReference type="RefSeq" id="WP_003467102.1">
    <property type="nucleotide sequence ID" value="NZ_APML01000022.1"/>
</dbReference>
<dbReference type="OrthoDB" id="2974610at2"/>
<dbReference type="eggNOG" id="ENOG502ZQ26">
    <property type="taxonomic scope" value="Bacteria"/>
</dbReference>
<sequence length="74" mass="8260">MDVIRESMQLPLDNVLGMLLYAFLFITVAGLLTLAGLKWIPNQLPYAVKSVVVFVVVCISLVIWYQVLIEPAIP</sequence>
<organism evidence="2 3">
    <name type="scientific">Gracilibacillus halophilus YIM-C55.5</name>
    <dbReference type="NCBI Taxonomy" id="1308866"/>
    <lineage>
        <taxon>Bacteria</taxon>
        <taxon>Bacillati</taxon>
        <taxon>Bacillota</taxon>
        <taxon>Bacilli</taxon>
        <taxon>Bacillales</taxon>
        <taxon>Bacillaceae</taxon>
        <taxon>Gracilibacillus</taxon>
    </lineage>
</organism>
<dbReference type="AlphaFoldDB" id="N4WA32"/>
<keyword evidence="1" id="KW-0472">Membrane</keyword>
<dbReference type="STRING" id="1308866.J416_06862"/>
<feature type="transmembrane region" description="Helical" evidence="1">
    <location>
        <begin position="15"/>
        <end position="34"/>
    </location>
</feature>
<evidence type="ECO:0000313" key="3">
    <source>
        <dbReference type="Proteomes" id="UP000012283"/>
    </source>
</evidence>
<feature type="transmembrane region" description="Helical" evidence="1">
    <location>
        <begin position="46"/>
        <end position="67"/>
    </location>
</feature>
<evidence type="ECO:0000256" key="1">
    <source>
        <dbReference type="SAM" id="Phobius"/>
    </source>
</evidence>
<evidence type="ECO:0000313" key="2">
    <source>
        <dbReference type="EMBL" id="ENH97148.1"/>
    </source>
</evidence>
<name>N4WA32_9BACI</name>
<keyword evidence="3" id="KW-1185">Reference proteome</keyword>
<reference evidence="2 3" key="1">
    <citation type="submission" date="2013-03" db="EMBL/GenBank/DDBJ databases">
        <title>Draft genome sequence of Gracibacillus halophilus YIM-C55.5, a moderately halophilic and thermophilic organism from the Xiaochaidamu salt lake.</title>
        <authorList>
            <person name="Sugumar T."/>
            <person name="Polireddy D.R."/>
            <person name="Antony A."/>
            <person name="Madhava Y.R."/>
            <person name="Sivakumar N."/>
        </authorList>
    </citation>
    <scope>NUCLEOTIDE SEQUENCE [LARGE SCALE GENOMIC DNA]</scope>
    <source>
        <strain evidence="2 3">YIM-C55.5</strain>
    </source>
</reference>
<dbReference type="PATRIC" id="fig|1308866.3.peg.1384"/>
<comment type="caution">
    <text evidence="2">The sequence shown here is derived from an EMBL/GenBank/DDBJ whole genome shotgun (WGS) entry which is preliminary data.</text>
</comment>
<accession>N4WA32</accession>